<dbReference type="AlphaFoldDB" id="A0A512TM59"/>
<feature type="transmembrane region" description="Helical" evidence="6">
    <location>
        <begin position="149"/>
        <end position="173"/>
    </location>
</feature>
<dbReference type="PANTHER" id="PTHR30482:SF4">
    <property type="entry name" value="SLR1201 PROTEIN"/>
    <property type="match status" value="1"/>
</dbReference>
<keyword evidence="3 6" id="KW-0812">Transmembrane</keyword>
<evidence type="ECO:0000256" key="5">
    <source>
        <dbReference type="ARBA" id="ARBA00023136"/>
    </source>
</evidence>
<feature type="transmembrane region" description="Helical" evidence="6">
    <location>
        <begin position="248"/>
        <end position="266"/>
    </location>
</feature>
<reference evidence="7 8" key="1">
    <citation type="submission" date="2019-07" db="EMBL/GenBank/DDBJ databases">
        <title>Whole genome shotgun sequence of Clostridium butyricum NBRC 3858.</title>
        <authorList>
            <person name="Hosoyama A."/>
            <person name="Uohara A."/>
            <person name="Ohji S."/>
            <person name="Ichikawa N."/>
        </authorList>
    </citation>
    <scope>NUCLEOTIDE SEQUENCE [LARGE SCALE GENOMIC DNA]</scope>
    <source>
        <strain evidence="7 8">NBRC 3858</strain>
    </source>
</reference>
<comment type="caution">
    <text evidence="7">The sequence shown here is derived from an EMBL/GenBank/DDBJ whole genome shotgun (WGS) entry which is preliminary data.</text>
</comment>
<feature type="transmembrane region" description="Helical" evidence="6">
    <location>
        <begin position="198"/>
        <end position="218"/>
    </location>
</feature>
<evidence type="ECO:0000256" key="2">
    <source>
        <dbReference type="ARBA" id="ARBA00022475"/>
    </source>
</evidence>
<proteinExistence type="predicted"/>
<feature type="transmembrane region" description="Helical" evidence="6">
    <location>
        <begin position="321"/>
        <end position="344"/>
    </location>
</feature>
<dbReference type="NCBIfam" id="TIGR03408">
    <property type="entry name" value="urea_trans_UrtC"/>
    <property type="match status" value="1"/>
</dbReference>
<keyword evidence="5 6" id="KW-0472">Membrane</keyword>
<dbReference type="RefSeq" id="WP_146868364.1">
    <property type="nucleotide sequence ID" value="NZ_BKBC01000019.1"/>
</dbReference>
<dbReference type="InterPro" id="IPR043428">
    <property type="entry name" value="LivM-like"/>
</dbReference>
<dbReference type="Proteomes" id="UP000321089">
    <property type="component" value="Unassembled WGS sequence"/>
</dbReference>
<evidence type="ECO:0000256" key="3">
    <source>
        <dbReference type="ARBA" id="ARBA00022692"/>
    </source>
</evidence>
<evidence type="ECO:0000313" key="7">
    <source>
        <dbReference type="EMBL" id="GEQ21243.1"/>
    </source>
</evidence>
<gene>
    <name evidence="7" type="ORF">CBU02nite_17490</name>
</gene>
<dbReference type="EMBL" id="BKBC01000019">
    <property type="protein sequence ID" value="GEQ21243.1"/>
    <property type="molecule type" value="Genomic_DNA"/>
</dbReference>
<evidence type="ECO:0000256" key="4">
    <source>
        <dbReference type="ARBA" id="ARBA00022989"/>
    </source>
</evidence>
<organism evidence="7 8">
    <name type="scientific">Clostridium butyricum</name>
    <dbReference type="NCBI Taxonomy" id="1492"/>
    <lineage>
        <taxon>Bacteria</taxon>
        <taxon>Bacillati</taxon>
        <taxon>Bacillota</taxon>
        <taxon>Clostridia</taxon>
        <taxon>Eubacteriales</taxon>
        <taxon>Clostridiaceae</taxon>
        <taxon>Clostridium</taxon>
    </lineage>
</organism>
<dbReference type="GO" id="GO:0005886">
    <property type="term" value="C:plasma membrane"/>
    <property type="evidence" value="ECO:0007669"/>
    <property type="project" value="UniProtKB-SubCell"/>
</dbReference>
<dbReference type="GO" id="GO:0015658">
    <property type="term" value="F:branched-chain amino acid transmembrane transporter activity"/>
    <property type="evidence" value="ECO:0007669"/>
    <property type="project" value="InterPro"/>
</dbReference>
<evidence type="ECO:0000313" key="8">
    <source>
        <dbReference type="Proteomes" id="UP000321089"/>
    </source>
</evidence>
<evidence type="ECO:0000256" key="1">
    <source>
        <dbReference type="ARBA" id="ARBA00004651"/>
    </source>
</evidence>
<evidence type="ECO:0000256" key="6">
    <source>
        <dbReference type="SAM" id="Phobius"/>
    </source>
</evidence>
<feature type="transmembrane region" description="Helical" evidence="6">
    <location>
        <begin position="121"/>
        <end position="142"/>
    </location>
</feature>
<accession>A0A512TM59</accession>
<feature type="transmembrane region" description="Helical" evidence="6">
    <location>
        <begin position="21"/>
        <end position="39"/>
    </location>
</feature>
<name>A0A512TM59_CLOBU</name>
<dbReference type="CDD" id="cd06581">
    <property type="entry name" value="TM_PBP1_LivM_like"/>
    <property type="match status" value="1"/>
</dbReference>
<dbReference type="PANTHER" id="PTHR30482">
    <property type="entry name" value="HIGH-AFFINITY BRANCHED-CHAIN AMINO ACID TRANSPORT SYSTEM PERMEASE"/>
    <property type="match status" value="1"/>
</dbReference>
<sequence>MEGSVKNKIKKKFTKKISGKTILAVLIFTFLLTAPFYMSSFRTNLLGKYMCFALIVLGIDMIWGYTGILSLGHGVYFGLGAYCMAMHLKLEASGNNLPDFMSWSGIQKLPIIWEPFKSSTLTLILIVLVPVALAAVIGYLTFINRIKGVYFSILSQALSAALATLLIGMQGYFGGSNGLTNYTTIFGYSVNSPLTKLVLFYVTFAVLLLSFILCSILVKRRVGKVLIAIRDSENRARFTGYNPATYKVFVYCLSAALAGIAGALYVPQVGIISPYDVNISPSIEMVIWAAIGGKGTLIGPILGALLTNSCKSLISESFPQIWSYFIGVLFIVSVLFLPNGLISLKDVPKRIKARFFKNGNEQETEIDTENDEDTIINSKFDSSKEQKELFGR</sequence>
<dbReference type="InterPro" id="IPR001851">
    <property type="entry name" value="ABC_transp_permease"/>
</dbReference>
<keyword evidence="4 6" id="KW-1133">Transmembrane helix</keyword>
<dbReference type="InterPro" id="IPR017778">
    <property type="entry name" value="ABC_transptr_urea_perm_UrtC"/>
</dbReference>
<keyword evidence="2" id="KW-1003">Cell membrane</keyword>
<comment type="subcellular location">
    <subcellularLocation>
        <location evidence="1">Cell membrane</location>
        <topology evidence="1">Multi-pass membrane protein</topology>
    </subcellularLocation>
</comment>
<protein>
    <submittedName>
        <fullName evidence="7">ABC transporter permease</fullName>
    </submittedName>
</protein>
<dbReference type="Pfam" id="PF02653">
    <property type="entry name" value="BPD_transp_2"/>
    <property type="match status" value="1"/>
</dbReference>